<organism evidence="2">
    <name type="scientific">Tanacetum cinerariifolium</name>
    <name type="common">Dalmatian daisy</name>
    <name type="synonym">Chrysanthemum cinerariifolium</name>
    <dbReference type="NCBI Taxonomy" id="118510"/>
    <lineage>
        <taxon>Eukaryota</taxon>
        <taxon>Viridiplantae</taxon>
        <taxon>Streptophyta</taxon>
        <taxon>Embryophyta</taxon>
        <taxon>Tracheophyta</taxon>
        <taxon>Spermatophyta</taxon>
        <taxon>Magnoliopsida</taxon>
        <taxon>eudicotyledons</taxon>
        <taxon>Gunneridae</taxon>
        <taxon>Pentapetalae</taxon>
        <taxon>asterids</taxon>
        <taxon>campanulids</taxon>
        <taxon>Asterales</taxon>
        <taxon>Asteraceae</taxon>
        <taxon>Asteroideae</taxon>
        <taxon>Anthemideae</taxon>
        <taxon>Anthemidinae</taxon>
        <taxon>Tanacetum</taxon>
    </lineage>
</organism>
<dbReference type="AlphaFoldDB" id="A0A6L2JQ08"/>
<keyword evidence="2" id="KW-0695">RNA-directed DNA polymerase</keyword>
<reference evidence="2" key="1">
    <citation type="journal article" date="2019" name="Sci. Rep.">
        <title>Draft genome of Tanacetum cinerariifolium, the natural source of mosquito coil.</title>
        <authorList>
            <person name="Yamashiro T."/>
            <person name="Shiraishi A."/>
            <person name="Satake H."/>
            <person name="Nakayama K."/>
        </authorList>
    </citation>
    <scope>NUCLEOTIDE SEQUENCE</scope>
</reference>
<evidence type="ECO:0000256" key="1">
    <source>
        <dbReference type="SAM" id="MobiDB-lite"/>
    </source>
</evidence>
<feature type="region of interest" description="Disordered" evidence="1">
    <location>
        <begin position="139"/>
        <end position="196"/>
    </location>
</feature>
<dbReference type="InterPro" id="IPR021109">
    <property type="entry name" value="Peptidase_aspartic_dom_sf"/>
</dbReference>
<name>A0A6L2JQ08_TANCI</name>
<dbReference type="GO" id="GO:0003964">
    <property type="term" value="F:RNA-directed DNA polymerase activity"/>
    <property type="evidence" value="ECO:0007669"/>
    <property type="project" value="UniProtKB-KW"/>
</dbReference>
<comment type="caution">
    <text evidence="2">The sequence shown here is derived from an EMBL/GenBank/DDBJ whole genome shotgun (WGS) entry which is preliminary data.</text>
</comment>
<feature type="compositionally biased region" description="Polar residues" evidence="1">
    <location>
        <begin position="144"/>
        <end position="181"/>
    </location>
</feature>
<proteinExistence type="predicted"/>
<gene>
    <name evidence="2" type="ORF">Tci_010680</name>
</gene>
<sequence>MADQRTMAELLRVPTEFFGLEKDNPQDHIRCDANSSSSFEIAKLTHAVNQQTSAVTTAMTAILKQFQATPPPAIVKAVEEICVTCGGAHPYYQCLAADGNTFPELRDNIQGYVTAVAVNYNHGNSGYRPPGVANQIRPPGFAQPNVQNNQNRFSQPQGYNRGNNFNQDQSYQTPAQQNQVIPLSPGPRPLPSNTIANSKGELKAITTRSALLSNKEKLLELANTPLNENCLAIIFKKLPEKLGDPREFLIPCGFSELKCKALADLGASINLMPLSIWKKLGLPELISNRMTLDLANQEICTPTGIARDVFVSVRKFTFPADFVIVDYESDPGVPLIFGRPFLQTARALIDGCALLRKKFKEDLFTYCNENGILQDSSEPSNDNTNIVNALQEPFVVKQDHGENSSQSPSQINHHCCYGCGNSLEDILCHQCTCELCGKGAHYGYNCQPKVSIIPNPEPSNNQTVNELPQTLPSFDPTCYSEDGNSFTYDSTSNLVHDSPNVFNPPLQPPLYSCEFCRNDALYGHYCTPQVPFIYPKPCYNQDFNFPQDCHDFQQQYICCENYGDPHEAYQSRYWKIPVCYDDDDEDYTIAITPKEPDNSRSIRDEHLDTILATESDEFIKSSFKNLVLNLSEFEGEHECDVSACEDFITFSNLPFDSDYNFSSSDDQSFSDEDIPKEIYSNPLFDEEIISMKIDLHHFNAECDLIESLLNHDSSIISSYSNIDSLFDEFAGELTLLKSIPPGINETDYDREEEIHLIKRLLYDNLSPRPPKEFISKSSDTAFESFSPFPIPVEDSDSLMKEINLSFTPDDLMSPGLEEDDYDSERDILIHEELISNDFL</sequence>
<dbReference type="PANTHER" id="PTHR33067">
    <property type="entry name" value="RNA-DIRECTED DNA POLYMERASE-RELATED"/>
    <property type="match status" value="1"/>
</dbReference>
<keyword evidence="2" id="KW-0548">Nucleotidyltransferase</keyword>
<dbReference type="Gene3D" id="2.40.70.10">
    <property type="entry name" value="Acid Proteases"/>
    <property type="match status" value="1"/>
</dbReference>
<accession>A0A6L2JQ08</accession>
<dbReference type="CDD" id="cd00303">
    <property type="entry name" value="retropepsin_like"/>
    <property type="match status" value="1"/>
</dbReference>
<dbReference type="EMBL" id="BKCJ010001084">
    <property type="protein sequence ID" value="GEU38702.1"/>
    <property type="molecule type" value="Genomic_DNA"/>
</dbReference>
<protein>
    <submittedName>
        <fullName evidence="2">Reverse transcriptase domain-containing protein</fullName>
    </submittedName>
</protein>
<evidence type="ECO:0000313" key="2">
    <source>
        <dbReference type="EMBL" id="GEU38702.1"/>
    </source>
</evidence>
<keyword evidence="2" id="KW-0808">Transferase</keyword>
<dbReference type="PANTHER" id="PTHR33067:SF9">
    <property type="entry name" value="RNA-DIRECTED DNA POLYMERASE"/>
    <property type="match status" value="1"/>
</dbReference>